<comment type="caution">
    <text evidence="1">The sequence shown here is derived from an EMBL/GenBank/DDBJ whole genome shotgun (WGS) entry which is preliminary data.</text>
</comment>
<dbReference type="Proteomes" id="UP000288227">
    <property type="component" value="Unassembled WGS sequence"/>
</dbReference>
<gene>
    <name evidence="1" type="ORF">SanaruYs_33490</name>
</gene>
<dbReference type="OrthoDB" id="981959at2"/>
<keyword evidence="2" id="KW-1185">Reference proteome</keyword>
<evidence type="ECO:0000313" key="1">
    <source>
        <dbReference type="EMBL" id="GCC53107.1"/>
    </source>
</evidence>
<dbReference type="RefSeq" id="WP_127123751.1">
    <property type="nucleotide sequence ID" value="NZ_BHXQ01000006.1"/>
</dbReference>
<name>A0A401UDZ9_9BACT</name>
<protein>
    <submittedName>
        <fullName evidence="1">Uncharacterized protein</fullName>
    </submittedName>
</protein>
<reference evidence="1 2" key="1">
    <citation type="submission" date="2018-11" db="EMBL/GenBank/DDBJ databases">
        <title>Chryseotalea sanarue gen. nov., sp., nov., a member of the family Cytophagaceae, isolated from a brackish lake in Hamamatsu Japan.</title>
        <authorList>
            <person name="Maejima Y."/>
            <person name="Iino T."/>
            <person name="Muraguchi Y."/>
            <person name="Fukuda K."/>
            <person name="Ohkuma M."/>
            <person name="Moriuchi R."/>
            <person name="Dohra H."/>
            <person name="Kimbara K."/>
            <person name="Shintani M."/>
        </authorList>
    </citation>
    <scope>NUCLEOTIDE SEQUENCE [LARGE SCALE GENOMIC DNA]</scope>
    <source>
        <strain evidence="1 2">Ys</strain>
    </source>
</reference>
<dbReference type="AlphaFoldDB" id="A0A401UDZ9"/>
<proteinExistence type="predicted"/>
<sequence>MSAYEMKKLEMELKSFISRNFEKPTNCKNLDQIRFYVKELCAKIEELELQFNYVPEFAYTLLAQYNSRQNVLINSEFKNSYR</sequence>
<evidence type="ECO:0000313" key="2">
    <source>
        <dbReference type="Proteomes" id="UP000288227"/>
    </source>
</evidence>
<organism evidence="1 2">
    <name type="scientific">Chryseotalea sanaruensis</name>
    <dbReference type="NCBI Taxonomy" id="2482724"/>
    <lineage>
        <taxon>Bacteria</taxon>
        <taxon>Pseudomonadati</taxon>
        <taxon>Bacteroidota</taxon>
        <taxon>Cytophagia</taxon>
        <taxon>Cytophagales</taxon>
        <taxon>Chryseotaleaceae</taxon>
        <taxon>Chryseotalea</taxon>
    </lineage>
</organism>
<dbReference type="EMBL" id="BHXQ01000006">
    <property type="protein sequence ID" value="GCC53107.1"/>
    <property type="molecule type" value="Genomic_DNA"/>
</dbReference>
<accession>A0A401UDZ9</accession>